<keyword evidence="2" id="KW-1185">Reference proteome</keyword>
<comment type="caution">
    <text evidence="1">The sequence shown here is derived from an EMBL/GenBank/DDBJ whole genome shotgun (WGS) entry which is preliminary data.</text>
</comment>
<dbReference type="EMBL" id="CM037157">
    <property type="protein sequence ID" value="KAH7850229.1"/>
    <property type="molecule type" value="Genomic_DNA"/>
</dbReference>
<dbReference type="Proteomes" id="UP000828048">
    <property type="component" value="Chromosome 7"/>
</dbReference>
<gene>
    <name evidence="1" type="ORF">Vadar_029529</name>
</gene>
<name>A0ACB7YAY1_9ERIC</name>
<organism evidence="1 2">
    <name type="scientific">Vaccinium darrowii</name>
    <dbReference type="NCBI Taxonomy" id="229202"/>
    <lineage>
        <taxon>Eukaryota</taxon>
        <taxon>Viridiplantae</taxon>
        <taxon>Streptophyta</taxon>
        <taxon>Embryophyta</taxon>
        <taxon>Tracheophyta</taxon>
        <taxon>Spermatophyta</taxon>
        <taxon>Magnoliopsida</taxon>
        <taxon>eudicotyledons</taxon>
        <taxon>Gunneridae</taxon>
        <taxon>Pentapetalae</taxon>
        <taxon>asterids</taxon>
        <taxon>Ericales</taxon>
        <taxon>Ericaceae</taxon>
        <taxon>Vaccinioideae</taxon>
        <taxon>Vaccinieae</taxon>
        <taxon>Vaccinium</taxon>
    </lineage>
</organism>
<protein>
    <submittedName>
        <fullName evidence="1">Uncharacterized protein</fullName>
    </submittedName>
</protein>
<reference evidence="1 2" key="1">
    <citation type="journal article" date="2021" name="Hortic Res">
        <title>High-quality reference genome and annotation aids understanding of berry development for evergreen blueberry (Vaccinium darrowii).</title>
        <authorList>
            <person name="Yu J."/>
            <person name="Hulse-Kemp A.M."/>
            <person name="Babiker E."/>
            <person name="Staton M."/>
        </authorList>
    </citation>
    <scope>NUCLEOTIDE SEQUENCE [LARGE SCALE GENOMIC DNA]</scope>
    <source>
        <strain evidence="2">cv. NJ 8807/NJ 8810</strain>
        <tissue evidence="1">Young leaf</tissue>
    </source>
</reference>
<accession>A0ACB7YAY1</accession>
<sequence>MHPMNGLVCVATCNLLVLQPICVATCNLVMNLFRQLKEEEKKKKLSKALPAEQVAAMASASESEDGSDEVTNATVNSNLQLLICPMENY</sequence>
<evidence type="ECO:0000313" key="2">
    <source>
        <dbReference type="Proteomes" id="UP000828048"/>
    </source>
</evidence>
<evidence type="ECO:0000313" key="1">
    <source>
        <dbReference type="EMBL" id="KAH7850229.1"/>
    </source>
</evidence>
<proteinExistence type="predicted"/>